<protein>
    <submittedName>
        <fullName evidence="1">Uncharacterized protein</fullName>
    </submittedName>
</protein>
<dbReference type="AlphaFoldDB" id="A0A397VI82"/>
<reference evidence="1 2" key="1">
    <citation type="submission" date="2018-06" db="EMBL/GenBank/DDBJ databases">
        <title>Comparative genomics reveals the genomic features of Rhizophagus irregularis, R. cerebriforme, R. diaphanum and Gigaspora rosea, and their symbiotic lifestyle signature.</title>
        <authorList>
            <person name="Morin E."/>
            <person name="San Clemente H."/>
            <person name="Chen E.C.H."/>
            <person name="De La Providencia I."/>
            <person name="Hainaut M."/>
            <person name="Kuo A."/>
            <person name="Kohler A."/>
            <person name="Murat C."/>
            <person name="Tang N."/>
            <person name="Roy S."/>
            <person name="Loubradou J."/>
            <person name="Henrissat B."/>
            <person name="Grigoriev I.V."/>
            <person name="Corradi N."/>
            <person name="Roux C."/>
            <person name="Martin F.M."/>
        </authorList>
    </citation>
    <scope>NUCLEOTIDE SEQUENCE [LARGE SCALE GENOMIC DNA]</scope>
    <source>
        <strain evidence="1 2">DAOM 194757</strain>
    </source>
</reference>
<organism evidence="1 2">
    <name type="scientific">Gigaspora rosea</name>
    <dbReference type="NCBI Taxonomy" id="44941"/>
    <lineage>
        <taxon>Eukaryota</taxon>
        <taxon>Fungi</taxon>
        <taxon>Fungi incertae sedis</taxon>
        <taxon>Mucoromycota</taxon>
        <taxon>Glomeromycotina</taxon>
        <taxon>Glomeromycetes</taxon>
        <taxon>Diversisporales</taxon>
        <taxon>Gigasporaceae</taxon>
        <taxon>Gigaspora</taxon>
    </lineage>
</organism>
<dbReference type="Proteomes" id="UP000266673">
    <property type="component" value="Unassembled WGS sequence"/>
</dbReference>
<accession>A0A397VI82</accession>
<keyword evidence="2" id="KW-1185">Reference proteome</keyword>
<name>A0A397VI82_9GLOM</name>
<sequence length="99" mass="10675">MDLSHIDDNENSALINGTLTFGPIIFMNYLSYNSLTLESTSDSPSGEGVVIDNNGPELICSAGIDVENLRQNIITLVRCLPDSKNPQENLSCTMASTIP</sequence>
<gene>
    <name evidence="1" type="ORF">C2G38_2181537</name>
</gene>
<dbReference type="EMBL" id="QKWP01000467">
    <property type="protein sequence ID" value="RIB19553.1"/>
    <property type="molecule type" value="Genomic_DNA"/>
</dbReference>
<evidence type="ECO:0000313" key="2">
    <source>
        <dbReference type="Proteomes" id="UP000266673"/>
    </source>
</evidence>
<proteinExistence type="predicted"/>
<comment type="caution">
    <text evidence="1">The sequence shown here is derived from an EMBL/GenBank/DDBJ whole genome shotgun (WGS) entry which is preliminary data.</text>
</comment>
<evidence type="ECO:0000313" key="1">
    <source>
        <dbReference type="EMBL" id="RIB19553.1"/>
    </source>
</evidence>